<comment type="caution">
    <text evidence="1">The sequence shown here is derived from an EMBL/GenBank/DDBJ whole genome shotgun (WGS) entry which is preliminary data.</text>
</comment>
<organism evidence="1 2">
    <name type="scientific">Thiobacillus denitrificans</name>
    <dbReference type="NCBI Taxonomy" id="36861"/>
    <lineage>
        <taxon>Bacteria</taxon>
        <taxon>Pseudomonadati</taxon>
        <taxon>Pseudomonadota</taxon>
        <taxon>Betaproteobacteria</taxon>
        <taxon>Nitrosomonadales</taxon>
        <taxon>Thiobacillaceae</taxon>
        <taxon>Thiobacillus</taxon>
    </lineage>
</organism>
<protein>
    <submittedName>
        <fullName evidence="1">Transposase</fullName>
    </submittedName>
</protein>
<dbReference type="EMBL" id="LDUG01000021">
    <property type="protein sequence ID" value="KVW96016.1"/>
    <property type="molecule type" value="Genomic_DNA"/>
</dbReference>
<keyword evidence="2" id="KW-1185">Reference proteome</keyword>
<sequence>MGLSLESRFEAYCDELVKALSHADRSQPARWYLKG</sequence>
<dbReference type="Proteomes" id="UP000064243">
    <property type="component" value="Unassembled WGS sequence"/>
</dbReference>
<name>A0A119CW37_THIDE</name>
<gene>
    <name evidence="1" type="ORF">ABW22_08205</name>
</gene>
<evidence type="ECO:0000313" key="1">
    <source>
        <dbReference type="EMBL" id="KVW96016.1"/>
    </source>
</evidence>
<feature type="non-terminal residue" evidence="1">
    <location>
        <position position="35"/>
    </location>
</feature>
<accession>A0A119CW37</accession>
<reference evidence="1 2" key="1">
    <citation type="journal article" date="2015" name="Appl. Environ. Microbiol.">
        <title>Aerobic and Anaerobic Thiosulfate Oxidation by a Cold-Adapted, Subglacial Chemoautotroph.</title>
        <authorList>
            <person name="Harrold Z.R."/>
            <person name="Skidmore M.L."/>
            <person name="Hamilton T.L."/>
            <person name="Desch L."/>
            <person name="Amada K."/>
            <person name="van Gelder W."/>
            <person name="Glover K."/>
            <person name="Roden E.E."/>
            <person name="Boyd E.S."/>
        </authorList>
    </citation>
    <scope>NUCLEOTIDE SEQUENCE [LARGE SCALE GENOMIC DNA]</scope>
    <source>
        <strain evidence="1 2">RG</strain>
    </source>
</reference>
<dbReference type="AlphaFoldDB" id="A0A119CW37"/>
<proteinExistence type="predicted"/>
<evidence type="ECO:0000313" key="2">
    <source>
        <dbReference type="Proteomes" id="UP000064243"/>
    </source>
</evidence>